<reference evidence="1" key="2">
    <citation type="submission" date="2013-04" db="UniProtKB">
        <authorList>
            <consortium name="EnsemblPlants"/>
        </authorList>
    </citation>
    <scope>IDENTIFICATION</scope>
</reference>
<evidence type="ECO:0000313" key="1">
    <source>
        <dbReference type="EnsemblPlants" id="OB03G45770.1"/>
    </source>
</evidence>
<sequence length="74" mass="7624">VEELVPDVGDAGEAPVDAVGVAAGVASLLVGDGVPVPAVHRRVRVLAGIRQLRHRVRRLVVHPPAGEEVALLVA</sequence>
<keyword evidence="2" id="KW-1185">Reference proteome</keyword>
<proteinExistence type="predicted"/>
<accession>J3LU51</accession>
<dbReference type="Gramene" id="OB03G45770.1">
    <property type="protein sequence ID" value="OB03G45770.1"/>
    <property type="gene ID" value="OB03G45770"/>
</dbReference>
<dbReference type="Proteomes" id="UP000006038">
    <property type="component" value="Chromosome 3"/>
</dbReference>
<dbReference type="AlphaFoldDB" id="J3LU51"/>
<name>J3LU51_ORYBR</name>
<dbReference type="EnsemblPlants" id="OB03G45770.1">
    <property type="protein sequence ID" value="OB03G45770.1"/>
    <property type="gene ID" value="OB03G45770"/>
</dbReference>
<protein>
    <submittedName>
        <fullName evidence="1">Uncharacterized protein</fullName>
    </submittedName>
</protein>
<reference evidence="1" key="1">
    <citation type="journal article" date="2013" name="Nat. Commun.">
        <title>Whole-genome sequencing of Oryza brachyantha reveals mechanisms underlying Oryza genome evolution.</title>
        <authorList>
            <person name="Chen J."/>
            <person name="Huang Q."/>
            <person name="Gao D."/>
            <person name="Wang J."/>
            <person name="Lang Y."/>
            <person name="Liu T."/>
            <person name="Li B."/>
            <person name="Bai Z."/>
            <person name="Luis Goicoechea J."/>
            <person name="Liang C."/>
            <person name="Chen C."/>
            <person name="Zhang W."/>
            <person name="Sun S."/>
            <person name="Liao Y."/>
            <person name="Zhang X."/>
            <person name="Yang L."/>
            <person name="Song C."/>
            <person name="Wang M."/>
            <person name="Shi J."/>
            <person name="Liu G."/>
            <person name="Liu J."/>
            <person name="Zhou H."/>
            <person name="Zhou W."/>
            <person name="Yu Q."/>
            <person name="An N."/>
            <person name="Chen Y."/>
            <person name="Cai Q."/>
            <person name="Wang B."/>
            <person name="Liu B."/>
            <person name="Min J."/>
            <person name="Huang Y."/>
            <person name="Wu H."/>
            <person name="Li Z."/>
            <person name="Zhang Y."/>
            <person name="Yin Y."/>
            <person name="Song W."/>
            <person name="Jiang J."/>
            <person name="Jackson S.A."/>
            <person name="Wing R.A."/>
            <person name="Wang J."/>
            <person name="Chen M."/>
        </authorList>
    </citation>
    <scope>NUCLEOTIDE SEQUENCE [LARGE SCALE GENOMIC DNA]</scope>
    <source>
        <strain evidence="1">cv. IRGC 101232</strain>
    </source>
</reference>
<evidence type="ECO:0000313" key="2">
    <source>
        <dbReference type="Proteomes" id="UP000006038"/>
    </source>
</evidence>
<dbReference type="HOGENOM" id="CLU_2695141_0_0_1"/>
<organism evidence="1">
    <name type="scientific">Oryza brachyantha</name>
    <name type="common">malo sina</name>
    <dbReference type="NCBI Taxonomy" id="4533"/>
    <lineage>
        <taxon>Eukaryota</taxon>
        <taxon>Viridiplantae</taxon>
        <taxon>Streptophyta</taxon>
        <taxon>Embryophyta</taxon>
        <taxon>Tracheophyta</taxon>
        <taxon>Spermatophyta</taxon>
        <taxon>Magnoliopsida</taxon>
        <taxon>Liliopsida</taxon>
        <taxon>Poales</taxon>
        <taxon>Poaceae</taxon>
        <taxon>BOP clade</taxon>
        <taxon>Oryzoideae</taxon>
        <taxon>Oryzeae</taxon>
        <taxon>Oryzinae</taxon>
        <taxon>Oryza</taxon>
    </lineage>
</organism>